<dbReference type="SUPFAM" id="SSF57850">
    <property type="entry name" value="RING/U-box"/>
    <property type="match status" value="1"/>
</dbReference>
<sequence length="191" mass="20434">MSSGNAWSPLPSNGFGGMANRAGEPIARTNRRGGSGSGNKDSGSFECNIYPVVTLYDHLFCWPYLYEWLHVHAHSQDCPVCKAVVEEGKLVSLYGRGGNSTAPRARSVAGVEITSRPTGQRPSTAPQPDHNNHYPHQNPWFIGAGAPPPVAGGRWGNYTFSTAIGGLFPLLSFQVLLLVVGVLVIASLITF</sequence>
<keyword evidence="5" id="KW-0862">Zinc</keyword>
<keyword evidence="5" id="KW-0256">Endoplasmic reticulum</keyword>
<comment type="catalytic activity">
    <reaction evidence="1 5">
        <text>S-ubiquitinyl-[E2 ubiquitin-conjugating enzyme]-L-cysteine + [acceptor protein]-L-lysine = [E2 ubiquitin-conjugating enzyme]-L-cysteine + N(6)-ubiquitinyl-[acceptor protein]-L-lysine.</text>
        <dbReference type="EC" id="2.3.2.27"/>
    </reaction>
</comment>
<comment type="domain">
    <text evidence="5">The RING-type zinc finger domain is responsible for E3 ligase activity.</text>
</comment>
<keyword evidence="8" id="KW-1185">Reference proteome</keyword>
<dbReference type="EMBL" id="CM000762">
    <property type="protein sequence ID" value="KXG33448.1"/>
    <property type="molecule type" value="Genomic_DNA"/>
</dbReference>
<name>A0A1B6Q6A0_SORBI</name>
<dbReference type="Gene3D" id="3.30.40.10">
    <property type="entry name" value="Zinc/RING finger domain, C3HC4 (zinc finger)"/>
    <property type="match status" value="1"/>
</dbReference>
<keyword evidence="5" id="KW-0863">Zinc-finger</keyword>
<feature type="transmembrane region" description="Helical" evidence="5">
    <location>
        <begin position="167"/>
        <end position="189"/>
    </location>
</feature>
<dbReference type="AlphaFoldDB" id="A0A1B6Q6A0"/>
<dbReference type="GO" id="GO:0005789">
    <property type="term" value="C:endoplasmic reticulum membrane"/>
    <property type="evidence" value="ECO:0007669"/>
    <property type="project" value="UniProtKB-SubCell"/>
</dbReference>
<reference evidence="8" key="2">
    <citation type="journal article" date="2018" name="Plant J.">
        <title>The Sorghum bicolor reference genome: improved assembly, gene annotations, a transcriptome atlas, and signatures of genome organization.</title>
        <authorList>
            <person name="McCormick R.F."/>
            <person name="Truong S.K."/>
            <person name="Sreedasyam A."/>
            <person name="Jenkins J."/>
            <person name="Shu S."/>
            <person name="Sims D."/>
            <person name="Kennedy M."/>
            <person name="Amirebrahimi M."/>
            <person name="Weers B.D."/>
            <person name="McKinley B."/>
            <person name="Mattison A."/>
            <person name="Morishige D.T."/>
            <person name="Grimwood J."/>
            <person name="Schmutz J."/>
            <person name="Mullet J.E."/>
        </authorList>
    </citation>
    <scope>NUCLEOTIDE SEQUENCE [LARGE SCALE GENOMIC DNA]</scope>
    <source>
        <strain evidence="8">cv. BTx623</strain>
    </source>
</reference>
<evidence type="ECO:0000256" key="3">
    <source>
        <dbReference type="ARBA" id="ARBA00022679"/>
    </source>
</evidence>
<dbReference type="GO" id="GO:0044390">
    <property type="term" value="F:ubiquitin-like protein conjugating enzyme binding"/>
    <property type="evidence" value="ECO:0000318"/>
    <property type="project" value="GO_Central"/>
</dbReference>
<keyword evidence="5" id="KW-0479">Metal-binding</keyword>
<keyword evidence="4 5" id="KW-0833">Ubl conjugation pathway</keyword>
<evidence type="ECO:0000256" key="4">
    <source>
        <dbReference type="ARBA" id="ARBA00022786"/>
    </source>
</evidence>
<protein>
    <recommendedName>
        <fullName evidence="5">E3 ubiquitin-protein ligase RMA</fullName>
        <ecNumber evidence="5">2.3.2.27</ecNumber>
    </recommendedName>
    <alternativeName>
        <fullName evidence="5">Protein RING membrane-anchor</fullName>
    </alternativeName>
    <alternativeName>
        <fullName evidence="5">RING-type E3 ubiquitin transferase RMA</fullName>
    </alternativeName>
</protein>
<evidence type="ECO:0000313" key="7">
    <source>
        <dbReference type="EMBL" id="KXG33448.1"/>
    </source>
</evidence>
<dbReference type="STRING" id="4558.A0A1B6Q6A0"/>
<proteinExistence type="predicted"/>
<dbReference type="Gramene" id="KXG33448">
    <property type="protein sequence ID" value="KXG33448"/>
    <property type="gene ID" value="SORBI_3003G307700"/>
</dbReference>
<comment type="pathway">
    <text evidence="2 5">Protein modification; protein ubiquitination.</text>
</comment>
<evidence type="ECO:0000256" key="1">
    <source>
        <dbReference type="ARBA" id="ARBA00000900"/>
    </source>
</evidence>
<gene>
    <name evidence="7" type="ORF">SORBI_3003G307700</name>
</gene>
<keyword evidence="5" id="KW-0812">Transmembrane</keyword>
<dbReference type="GO" id="GO:0061630">
    <property type="term" value="F:ubiquitin protein ligase activity"/>
    <property type="evidence" value="ECO:0000318"/>
    <property type="project" value="GO_Central"/>
</dbReference>
<evidence type="ECO:0000256" key="6">
    <source>
        <dbReference type="SAM" id="MobiDB-lite"/>
    </source>
</evidence>
<evidence type="ECO:0000313" key="8">
    <source>
        <dbReference type="Proteomes" id="UP000000768"/>
    </source>
</evidence>
<dbReference type="GO" id="GO:0016567">
    <property type="term" value="P:protein ubiquitination"/>
    <property type="evidence" value="ECO:0007669"/>
    <property type="project" value="UniProtKB-UniPathway"/>
</dbReference>
<dbReference type="InParanoid" id="A0A1B6Q6A0"/>
<dbReference type="InterPro" id="IPR013083">
    <property type="entry name" value="Znf_RING/FYVE/PHD"/>
</dbReference>
<dbReference type="GO" id="GO:0006511">
    <property type="term" value="P:ubiquitin-dependent protein catabolic process"/>
    <property type="evidence" value="ECO:0000318"/>
    <property type="project" value="GO_Central"/>
</dbReference>
<dbReference type="InterPro" id="IPR045103">
    <property type="entry name" value="RNF5/RNF185-like"/>
</dbReference>
<evidence type="ECO:0000256" key="2">
    <source>
        <dbReference type="ARBA" id="ARBA00004906"/>
    </source>
</evidence>
<feature type="region of interest" description="Disordered" evidence="6">
    <location>
        <begin position="99"/>
        <end position="132"/>
    </location>
</feature>
<feature type="compositionally biased region" description="Polar residues" evidence="6">
    <location>
        <begin position="115"/>
        <end position="126"/>
    </location>
</feature>
<dbReference type="GO" id="GO:0008270">
    <property type="term" value="F:zinc ion binding"/>
    <property type="evidence" value="ECO:0007669"/>
    <property type="project" value="UniProtKB-KW"/>
</dbReference>
<comment type="function">
    <text evidence="5">E3 ubiquitin-protein ligase.</text>
</comment>
<keyword evidence="5" id="KW-0472">Membrane</keyword>
<accession>A0A1B6Q6A0</accession>
<evidence type="ECO:0000256" key="5">
    <source>
        <dbReference type="RuleBase" id="RU369090"/>
    </source>
</evidence>
<feature type="region of interest" description="Disordered" evidence="6">
    <location>
        <begin position="1"/>
        <end position="40"/>
    </location>
</feature>
<organism evidence="7 8">
    <name type="scientific">Sorghum bicolor</name>
    <name type="common">Sorghum</name>
    <name type="synonym">Sorghum vulgare</name>
    <dbReference type="NCBI Taxonomy" id="4558"/>
    <lineage>
        <taxon>Eukaryota</taxon>
        <taxon>Viridiplantae</taxon>
        <taxon>Streptophyta</taxon>
        <taxon>Embryophyta</taxon>
        <taxon>Tracheophyta</taxon>
        <taxon>Spermatophyta</taxon>
        <taxon>Magnoliopsida</taxon>
        <taxon>Liliopsida</taxon>
        <taxon>Poales</taxon>
        <taxon>Poaceae</taxon>
        <taxon>PACMAD clade</taxon>
        <taxon>Panicoideae</taxon>
        <taxon>Andropogonodae</taxon>
        <taxon>Andropogoneae</taxon>
        <taxon>Sorghinae</taxon>
        <taxon>Sorghum</taxon>
    </lineage>
</organism>
<dbReference type="PANTHER" id="PTHR12313">
    <property type="entry name" value="E3 UBIQUITIN-PROTEIN LIGASE RNF5-RELATED"/>
    <property type="match status" value="1"/>
</dbReference>
<dbReference type="eggNOG" id="KOG0823">
    <property type="taxonomic scope" value="Eukaryota"/>
</dbReference>
<dbReference type="EC" id="2.3.2.27" evidence="5"/>
<comment type="subcellular location">
    <subcellularLocation>
        <location evidence="5">Endoplasmic reticulum membrane</location>
        <topology evidence="5">Single-pass type IV membrane protein</topology>
    </subcellularLocation>
</comment>
<dbReference type="GO" id="GO:0036503">
    <property type="term" value="P:ERAD pathway"/>
    <property type="evidence" value="ECO:0000318"/>
    <property type="project" value="GO_Central"/>
</dbReference>
<keyword evidence="5" id="KW-1133">Transmembrane helix</keyword>
<dbReference type="Proteomes" id="UP000000768">
    <property type="component" value="Chromosome 3"/>
</dbReference>
<dbReference type="UniPathway" id="UPA00143"/>
<keyword evidence="3 5" id="KW-0808">Transferase</keyword>
<reference evidence="7 8" key="1">
    <citation type="journal article" date="2009" name="Nature">
        <title>The Sorghum bicolor genome and the diversification of grasses.</title>
        <authorList>
            <person name="Paterson A.H."/>
            <person name="Bowers J.E."/>
            <person name="Bruggmann R."/>
            <person name="Dubchak I."/>
            <person name="Grimwood J."/>
            <person name="Gundlach H."/>
            <person name="Haberer G."/>
            <person name="Hellsten U."/>
            <person name="Mitros T."/>
            <person name="Poliakov A."/>
            <person name="Schmutz J."/>
            <person name="Spannagl M."/>
            <person name="Tang H."/>
            <person name="Wang X."/>
            <person name="Wicker T."/>
            <person name="Bharti A.K."/>
            <person name="Chapman J."/>
            <person name="Feltus F.A."/>
            <person name="Gowik U."/>
            <person name="Grigoriev I.V."/>
            <person name="Lyons E."/>
            <person name="Maher C.A."/>
            <person name="Martis M."/>
            <person name="Narechania A."/>
            <person name="Otillar R.P."/>
            <person name="Penning B.W."/>
            <person name="Salamov A.A."/>
            <person name="Wang Y."/>
            <person name="Zhang L."/>
            <person name="Carpita N.C."/>
            <person name="Freeling M."/>
            <person name="Gingle A.R."/>
            <person name="Hash C.T."/>
            <person name="Keller B."/>
            <person name="Klein P."/>
            <person name="Kresovich S."/>
            <person name="McCann M.C."/>
            <person name="Ming R."/>
            <person name="Peterson D.G."/>
            <person name="Mehboob-ur-Rahman"/>
            <person name="Ware D."/>
            <person name="Westhoff P."/>
            <person name="Mayer K.F."/>
            <person name="Messing J."/>
            <person name="Rokhsar D.S."/>
        </authorList>
    </citation>
    <scope>NUCLEOTIDE SEQUENCE [LARGE SCALE GENOMIC DNA]</scope>
    <source>
        <strain evidence="8">cv. BTx623</strain>
    </source>
</reference>